<dbReference type="Proteomes" id="UP001497482">
    <property type="component" value="Chromosome 13"/>
</dbReference>
<sequence length="69" mass="8256">MQLEFGSFQIGWLAVGRWWAKLRPHLLQNKVILWITLDKKPVWLSTIAVDVTPQNGFFRGFFWSWCSFR</sequence>
<reference evidence="1 2" key="1">
    <citation type="submission" date="2024-04" db="EMBL/GenBank/DDBJ databases">
        <authorList>
            <person name="Waldvogel A.-M."/>
            <person name="Schoenle A."/>
        </authorList>
    </citation>
    <scope>NUCLEOTIDE SEQUENCE [LARGE SCALE GENOMIC DNA]</scope>
</reference>
<evidence type="ECO:0000313" key="1">
    <source>
        <dbReference type="EMBL" id="CAL1578175.1"/>
    </source>
</evidence>
<organism evidence="1 2">
    <name type="scientific">Knipowitschia caucasica</name>
    <name type="common">Caucasian dwarf goby</name>
    <name type="synonym">Pomatoschistus caucasicus</name>
    <dbReference type="NCBI Taxonomy" id="637954"/>
    <lineage>
        <taxon>Eukaryota</taxon>
        <taxon>Metazoa</taxon>
        <taxon>Chordata</taxon>
        <taxon>Craniata</taxon>
        <taxon>Vertebrata</taxon>
        <taxon>Euteleostomi</taxon>
        <taxon>Actinopterygii</taxon>
        <taxon>Neopterygii</taxon>
        <taxon>Teleostei</taxon>
        <taxon>Neoteleostei</taxon>
        <taxon>Acanthomorphata</taxon>
        <taxon>Gobiaria</taxon>
        <taxon>Gobiiformes</taxon>
        <taxon>Gobioidei</taxon>
        <taxon>Gobiidae</taxon>
        <taxon>Gobiinae</taxon>
        <taxon>Knipowitschia</taxon>
    </lineage>
</organism>
<dbReference type="AlphaFoldDB" id="A0AAV2JR36"/>
<dbReference type="EMBL" id="OZ035835">
    <property type="protein sequence ID" value="CAL1578175.1"/>
    <property type="molecule type" value="Genomic_DNA"/>
</dbReference>
<evidence type="ECO:0000313" key="2">
    <source>
        <dbReference type="Proteomes" id="UP001497482"/>
    </source>
</evidence>
<accession>A0AAV2JR36</accession>
<proteinExistence type="predicted"/>
<protein>
    <submittedName>
        <fullName evidence="1">Uncharacterized protein</fullName>
    </submittedName>
</protein>
<gene>
    <name evidence="1" type="ORF">KC01_LOCUS9365</name>
</gene>
<name>A0AAV2JR36_KNICA</name>
<keyword evidence="2" id="KW-1185">Reference proteome</keyword>